<evidence type="ECO:0000256" key="2">
    <source>
        <dbReference type="ARBA" id="ARBA00009975"/>
    </source>
</evidence>
<feature type="binding site" evidence="7">
    <location>
        <position position="192"/>
    </location>
    <ligand>
        <name>NADP(+)</name>
        <dbReference type="ChEBI" id="CHEBI:58349"/>
    </ligand>
</feature>
<dbReference type="GO" id="GO:0004345">
    <property type="term" value="F:glucose-6-phosphate dehydrogenase activity"/>
    <property type="evidence" value="ECO:0007669"/>
    <property type="project" value="UniProtKB-UniRule"/>
</dbReference>
<dbReference type="GO" id="GO:0009051">
    <property type="term" value="P:pentose-phosphate shunt, oxidative branch"/>
    <property type="evidence" value="ECO:0007669"/>
    <property type="project" value="TreeGrafter"/>
</dbReference>
<dbReference type="Gene3D" id="3.30.360.10">
    <property type="entry name" value="Dihydrodipicolinate Reductase, domain 2"/>
    <property type="match status" value="1"/>
</dbReference>
<comment type="similarity">
    <text evidence="2 7">Belongs to the glucose-6-phosphate dehydrogenase family.</text>
</comment>
<dbReference type="InterPro" id="IPR036291">
    <property type="entry name" value="NAD(P)-bd_dom_sf"/>
</dbReference>
<dbReference type="InterPro" id="IPR022675">
    <property type="entry name" value="G6P_DH_C"/>
</dbReference>
<evidence type="ECO:0000256" key="7">
    <source>
        <dbReference type="HAMAP-Rule" id="MF_00966"/>
    </source>
</evidence>
<dbReference type="InterPro" id="IPR019796">
    <property type="entry name" value="G6P_DH_AS"/>
</dbReference>
<dbReference type="HAMAP" id="MF_00966">
    <property type="entry name" value="G6PD"/>
    <property type="match status" value="1"/>
</dbReference>
<dbReference type="UniPathway" id="UPA00115">
    <property type="reaction ID" value="UER00408"/>
</dbReference>
<evidence type="ECO:0000256" key="5">
    <source>
        <dbReference type="ARBA" id="ARBA00023002"/>
    </source>
</evidence>
<dbReference type="EC" id="1.1.1.49" evidence="7"/>
<dbReference type="GO" id="GO:0050661">
    <property type="term" value="F:NADP binding"/>
    <property type="evidence" value="ECO:0007669"/>
    <property type="project" value="UniProtKB-UniRule"/>
</dbReference>
<dbReference type="GO" id="GO:0006006">
    <property type="term" value="P:glucose metabolic process"/>
    <property type="evidence" value="ECO:0007669"/>
    <property type="project" value="UniProtKB-KW"/>
</dbReference>
<evidence type="ECO:0000256" key="4">
    <source>
        <dbReference type="ARBA" id="ARBA00022857"/>
    </source>
</evidence>
<feature type="domain" description="Glucose-6-phosphate dehydrogenase NAD-binding" evidence="8">
    <location>
        <begin position="45"/>
        <end position="231"/>
    </location>
</feature>
<feature type="binding site" evidence="7">
    <location>
        <begin position="125"/>
        <end position="126"/>
    </location>
    <ligand>
        <name>NADP(+)</name>
        <dbReference type="ChEBI" id="CHEBI:58349"/>
    </ligand>
</feature>
<feature type="binding site" evidence="7">
    <location>
        <position position="226"/>
    </location>
    <ligand>
        <name>substrate</name>
    </ligand>
</feature>
<dbReference type="Pfam" id="PF00479">
    <property type="entry name" value="G6PD_N"/>
    <property type="match status" value="1"/>
</dbReference>
<reference evidence="10" key="1">
    <citation type="submission" date="2020-02" db="EMBL/GenBank/DDBJ databases">
        <authorList>
            <person name="Meier V. D."/>
        </authorList>
    </citation>
    <scope>NUCLEOTIDE SEQUENCE</scope>
    <source>
        <strain evidence="10">AVDCRST_MAG63</strain>
    </source>
</reference>
<keyword evidence="6 7" id="KW-0119">Carbohydrate metabolism</keyword>
<dbReference type="Gene3D" id="3.40.50.720">
    <property type="entry name" value="NAD(P)-binding Rossmann-like Domain"/>
    <property type="match status" value="1"/>
</dbReference>
<evidence type="ECO:0000256" key="1">
    <source>
        <dbReference type="ARBA" id="ARBA00004937"/>
    </source>
</evidence>
<dbReference type="SUPFAM" id="SSF51735">
    <property type="entry name" value="NAD(P)-binding Rossmann-fold domains"/>
    <property type="match status" value="1"/>
</dbReference>
<comment type="caution">
    <text evidence="7">Lacks conserved residue(s) required for the propagation of feature annotation.</text>
</comment>
<dbReference type="AlphaFoldDB" id="A0A6J4HDS6"/>
<dbReference type="PANTHER" id="PTHR23429">
    <property type="entry name" value="GLUCOSE-6-PHOSPHATE 1-DEHYDROGENASE G6PD"/>
    <property type="match status" value="1"/>
</dbReference>
<dbReference type="GO" id="GO:0005829">
    <property type="term" value="C:cytosol"/>
    <property type="evidence" value="ECO:0007669"/>
    <property type="project" value="TreeGrafter"/>
</dbReference>
<comment type="pathway">
    <text evidence="1 7">Carbohydrate degradation; pentose phosphate pathway; D-ribulose 5-phosphate from D-glucose 6-phosphate (oxidative stage): step 1/3.</text>
</comment>
<evidence type="ECO:0000256" key="6">
    <source>
        <dbReference type="ARBA" id="ARBA00023277"/>
    </source>
</evidence>
<feature type="binding site" evidence="7">
    <location>
        <position position="260"/>
    </location>
    <ligand>
        <name>substrate</name>
    </ligand>
</feature>
<comment type="function">
    <text evidence="7">Catalyzes the oxidation of glucose 6-phosphate to 6-phosphogluconolactone.</text>
</comment>
<organism evidence="10">
    <name type="scientific">uncultured Armatimonadetes bacterium</name>
    <dbReference type="NCBI Taxonomy" id="157466"/>
    <lineage>
        <taxon>Bacteria</taxon>
        <taxon>Bacillati</taxon>
        <taxon>Armatimonadota</taxon>
        <taxon>environmental samples</taxon>
    </lineage>
</organism>
<dbReference type="PIRSF" id="PIRSF000110">
    <property type="entry name" value="G6PD"/>
    <property type="match status" value="1"/>
</dbReference>
<keyword evidence="5 7" id="KW-0560">Oxidoreductase</keyword>
<feature type="binding site" evidence="7">
    <location>
        <position position="384"/>
    </location>
    <ligand>
        <name>substrate</name>
    </ligand>
</feature>
<dbReference type="InterPro" id="IPR001282">
    <property type="entry name" value="G6P_DH"/>
</dbReference>
<dbReference type="NCBIfam" id="TIGR00871">
    <property type="entry name" value="zwf"/>
    <property type="match status" value="1"/>
</dbReference>
<evidence type="ECO:0000256" key="3">
    <source>
        <dbReference type="ARBA" id="ARBA00022526"/>
    </source>
</evidence>
<comment type="catalytic activity">
    <reaction evidence="7">
        <text>D-glucose 6-phosphate + NADP(+) = 6-phospho-D-glucono-1,5-lactone + NADPH + H(+)</text>
        <dbReference type="Rhea" id="RHEA:15841"/>
        <dbReference type="ChEBI" id="CHEBI:15378"/>
        <dbReference type="ChEBI" id="CHEBI:57783"/>
        <dbReference type="ChEBI" id="CHEBI:57955"/>
        <dbReference type="ChEBI" id="CHEBI:58349"/>
        <dbReference type="ChEBI" id="CHEBI:61548"/>
        <dbReference type="EC" id="1.1.1.49"/>
    </reaction>
</comment>
<feature type="binding site" evidence="7">
    <location>
        <position position="222"/>
    </location>
    <ligand>
        <name>substrate</name>
    </ligand>
</feature>
<sequence length="535" mass="59646">MTASETPTMAAGTTETAPTVVTAQAEAPVLPGPLVLRPEESCAFVIFGASGDLTGRKLVPALYNLFCQDLLPPGFAVIGYAFTEMDDASFRERMRDLVKNSPEVLVFRPKLWDAFVPALHYITADFENPDGYASLTARLGELDREHDTGGNRLFYLATAPQFYGPIALNLGRHGVAGRESRGEGWTRIIVEKPFGRDLNSARRLNDTLHTVFAEEQIYRIDHYLGKETVQNILAFRFANAVIEPIWDRRYVDHVQITAAESLGVEHRGGYYDTSGCLRDMFQNHLLQLMALVAMDPPVRYGSQSVRDRKADVLRAILPIDPAGVDAVAVRGQYGPGRRDGEALYGYRQEEAVSRESRTETYAALKLMVDNWRWADVPFYLRSGKRMPRKLTEIAIEFKRVPHLFFHLTPQDRIEPNVLTIRIQPDEGISLNLGAKTPGPEMRMCQVQMSFSYSSALGEFPATAYETLLLDAMQADPTLFNRSDAVELSWQVLEPILERWESGPSPAPFPNYEAGSWGPAAADALLAADGRAWKNG</sequence>
<name>A0A6J4HDS6_9BACT</name>
<dbReference type="InterPro" id="IPR022674">
    <property type="entry name" value="G6P_DH_NAD-bd"/>
</dbReference>
<dbReference type="NCBIfam" id="NF009492">
    <property type="entry name" value="PRK12853.1-3"/>
    <property type="match status" value="1"/>
</dbReference>
<feature type="binding site" evidence="7">
    <location>
        <position position="279"/>
    </location>
    <ligand>
        <name>substrate</name>
    </ligand>
</feature>
<dbReference type="PRINTS" id="PR00079">
    <property type="entry name" value="G6PDHDRGNASE"/>
</dbReference>
<dbReference type="EMBL" id="CADCTO010000067">
    <property type="protein sequence ID" value="CAA9221629.1"/>
    <property type="molecule type" value="Genomic_DNA"/>
</dbReference>
<feature type="binding site" evidence="7">
    <location>
        <position position="389"/>
    </location>
    <ligand>
        <name>substrate</name>
    </ligand>
</feature>
<dbReference type="PROSITE" id="PS00069">
    <property type="entry name" value="G6P_DEHYDROGENASE"/>
    <property type="match status" value="1"/>
</dbReference>
<feature type="active site" description="Proton acceptor" evidence="7">
    <location>
        <position position="284"/>
    </location>
</feature>
<evidence type="ECO:0000259" key="9">
    <source>
        <dbReference type="Pfam" id="PF02781"/>
    </source>
</evidence>
<keyword evidence="4 7" id="KW-0521">NADP</keyword>
<dbReference type="PANTHER" id="PTHR23429:SF0">
    <property type="entry name" value="GLUCOSE-6-PHOSPHATE 1-DEHYDROGENASE"/>
    <property type="match status" value="1"/>
</dbReference>
<gene>
    <name evidence="7" type="primary">zwf</name>
    <name evidence="10" type="ORF">AVDCRST_MAG63-498</name>
</gene>
<keyword evidence="3 7" id="KW-0313">Glucose metabolism</keyword>
<proteinExistence type="inferred from homology"/>
<feature type="domain" description="Glucose-6-phosphate dehydrogenase C-terminal" evidence="9">
    <location>
        <begin position="233"/>
        <end position="533"/>
    </location>
</feature>
<protein>
    <recommendedName>
        <fullName evidence="7">Glucose-6-phosphate 1-dehydrogenase</fullName>
        <shortName evidence="7">G6PD</shortName>
        <ecNumber evidence="7">1.1.1.49</ecNumber>
    </recommendedName>
</protein>
<evidence type="ECO:0000259" key="8">
    <source>
        <dbReference type="Pfam" id="PF00479"/>
    </source>
</evidence>
<accession>A0A6J4HDS6</accession>
<dbReference type="SUPFAM" id="SSF55347">
    <property type="entry name" value="Glyceraldehyde-3-phosphate dehydrogenase-like, C-terminal domain"/>
    <property type="match status" value="1"/>
</dbReference>
<dbReference type="Pfam" id="PF02781">
    <property type="entry name" value="G6PD_C"/>
    <property type="match status" value="1"/>
</dbReference>
<evidence type="ECO:0000313" key="10">
    <source>
        <dbReference type="EMBL" id="CAA9221629.1"/>
    </source>
</evidence>